<dbReference type="AlphaFoldDB" id="A0A4S2BSV2"/>
<dbReference type="RefSeq" id="WP_004042451.1">
    <property type="nucleotide sequence ID" value="NZ_AQFR02000003.1"/>
</dbReference>
<comment type="caution">
    <text evidence="4">The sequence shown here is derived from an EMBL/GenBank/DDBJ whole genome shotgun (WGS) entry which is preliminary data.</text>
</comment>
<sequence length="500" mass="54446">MAGGTWKAQNKRRPGVYINVKGNGKPVVNSPLGRLLMFQNKPLGWGKNGVITLDASSNFEELTGHKLSDPELAPVREALKGAETILLVNSVNGGTKAKFDGSKSENGQIDISIEAKNPGVVGNNITVDLNQADTNNNGITDYVITTILGTKILDQQTIKGVQFRVFLDSKLDVNKLGINSLNELEFENEYVKFKITDKAKEAFNKLINGAKELTPEERQNLDNASLFQLSGSNQLTGGTDGTNNVINVMNEVLENEYYSVATTAGWDESSNIHQLFAEQIKRLRENIGLKVRGVIPNSTDVAYNYEGISSVKNGYLLNDGTLIDVPTATARFAGMSASADAATALTYADIDDAVEASPRLNNEDTITALNNGEIVFTTRPGNRVVIEQDIDTLTSFSGEKPKEFSKNRIMRTLDEICSNTQQVFESSFLGKVGNDDAGRNLFKANRTAYLQGLQAQSIIQNFTPTDLEVLGGEDSDAVVMNLSVQPVDAMEKLYVTITVR</sequence>
<feature type="domain" description="Tail sheath protein C-terminal" evidence="3">
    <location>
        <begin position="399"/>
        <end position="500"/>
    </location>
</feature>
<dbReference type="Pfam" id="PF04984">
    <property type="entry name" value="Phage_sheath_1"/>
    <property type="match status" value="1"/>
</dbReference>
<proteinExistence type="inferred from homology"/>
<dbReference type="Proteomes" id="UP000309117">
    <property type="component" value="Unassembled WGS sequence"/>
</dbReference>
<feature type="domain" description="Tail sheath protein subtilisin-like" evidence="2">
    <location>
        <begin position="250"/>
        <end position="390"/>
    </location>
</feature>
<dbReference type="Gene3D" id="3.30.360.90">
    <property type="match status" value="1"/>
</dbReference>
<dbReference type="Pfam" id="PF17482">
    <property type="entry name" value="Phage_sheath_1C"/>
    <property type="match status" value="1"/>
</dbReference>
<dbReference type="Gene3D" id="2.60.40.4290">
    <property type="match status" value="1"/>
</dbReference>
<evidence type="ECO:0000259" key="2">
    <source>
        <dbReference type="Pfam" id="PF04984"/>
    </source>
</evidence>
<dbReference type="InterPro" id="IPR020287">
    <property type="entry name" value="Tail_sheath_C"/>
</dbReference>
<gene>
    <name evidence="4" type="ORF">E5351_00335</name>
</gene>
<dbReference type="Gene3D" id="3.40.50.11790">
    <property type="match status" value="1"/>
</dbReference>
<dbReference type="Gene3D" id="3.30.1490.450">
    <property type="match status" value="1"/>
</dbReference>
<dbReference type="EMBL" id="SRYV01000001">
    <property type="protein sequence ID" value="TGY17592.1"/>
    <property type="molecule type" value="Genomic_DNA"/>
</dbReference>
<organism evidence="4 5">
    <name type="scientific">Lactobacillus intestinalis</name>
    <dbReference type="NCBI Taxonomy" id="151781"/>
    <lineage>
        <taxon>Bacteria</taxon>
        <taxon>Bacillati</taxon>
        <taxon>Bacillota</taxon>
        <taxon>Bacilli</taxon>
        <taxon>Lactobacillales</taxon>
        <taxon>Lactobacillaceae</taxon>
        <taxon>Lactobacillus</taxon>
    </lineage>
</organism>
<evidence type="ECO:0000259" key="3">
    <source>
        <dbReference type="Pfam" id="PF17482"/>
    </source>
</evidence>
<protein>
    <submittedName>
        <fullName evidence="4">Phage tail protein</fullName>
    </submittedName>
</protein>
<evidence type="ECO:0000256" key="1">
    <source>
        <dbReference type="ARBA" id="ARBA00008005"/>
    </source>
</evidence>
<dbReference type="InterPro" id="IPR035089">
    <property type="entry name" value="Phage_sheath_subtilisin"/>
</dbReference>
<name>A0A4S2BSV2_9LACO</name>
<evidence type="ECO:0000313" key="4">
    <source>
        <dbReference type="EMBL" id="TGY17592.1"/>
    </source>
</evidence>
<accession>A0A4S2BSV2</accession>
<reference evidence="4 5" key="1">
    <citation type="submission" date="2019-04" db="EMBL/GenBank/DDBJ databases">
        <title>Microbes associate with the intestines of laboratory mice.</title>
        <authorList>
            <person name="Navarre W."/>
            <person name="Wong E."/>
            <person name="Huang K."/>
            <person name="Tropini C."/>
            <person name="Ng K."/>
            <person name="Yu B."/>
        </authorList>
    </citation>
    <scope>NUCLEOTIDE SEQUENCE [LARGE SCALE GENOMIC DNA]</scope>
    <source>
        <strain evidence="4 5">NM61_E11</strain>
    </source>
</reference>
<dbReference type="Gene3D" id="3.30.1370.220">
    <property type="match status" value="1"/>
</dbReference>
<evidence type="ECO:0000313" key="5">
    <source>
        <dbReference type="Proteomes" id="UP000309117"/>
    </source>
</evidence>
<comment type="similarity">
    <text evidence="1">Belongs to the myoviridae tail sheath protein family.</text>
</comment>